<keyword evidence="2" id="KW-0175">Coiled coil</keyword>
<dbReference type="STRING" id="463301.SAMN04487955_10448"/>
<dbReference type="Proteomes" id="UP000198693">
    <property type="component" value="Unassembled WGS sequence"/>
</dbReference>
<name>A0A1I7H8P4_9GAMM</name>
<evidence type="ECO:0000313" key="4">
    <source>
        <dbReference type="EMBL" id="SFU57030.1"/>
    </source>
</evidence>
<keyword evidence="5" id="KW-1185">Reference proteome</keyword>
<organism evidence="4 5">
    <name type="scientific">Halomonas korlensis</name>
    <dbReference type="NCBI Taxonomy" id="463301"/>
    <lineage>
        <taxon>Bacteria</taxon>
        <taxon>Pseudomonadati</taxon>
        <taxon>Pseudomonadota</taxon>
        <taxon>Gammaproteobacteria</taxon>
        <taxon>Oceanospirillales</taxon>
        <taxon>Halomonadaceae</taxon>
        <taxon>Halomonas</taxon>
    </lineage>
</organism>
<evidence type="ECO:0000256" key="1">
    <source>
        <dbReference type="ARBA" id="ARBA00009477"/>
    </source>
</evidence>
<dbReference type="Gene3D" id="2.40.30.170">
    <property type="match status" value="1"/>
</dbReference>
<evidence type="ECO:0000259" key="3">
    <source>
        <dbReference type="Pfam" id="PF25954"/>
    </source>
</evidence>
<dbReference type="RefSeq" id="WP_089794323.1">
    <property type="nucleotide sequence ID" value="NZ_FPBP01000004.1"/>
</dbReference>
<dbReference type="PANTHER" id="PTHR30469">
    <property type="entry name" value="MULTIDRUG RESISTANCE PROTEIN MDTA"/>
    <property type="match status" value="1"/>
</dbReference>
<protein>
    <submittedName>
        <fullName evidence="4">Membrane fusion protein, multidrug efflux system</fullName>
    </submittedName>
</protein>
<dbReference type="Gene3D" id="1.10.287.470">
    <property type="entry name" value="Helix hairpin bin"/>
    <property type="match status" value="1"/>
</dbReference>
<feature type="coiled-coil region" evidence="2">
    <location>
        <begin position="107"/>
        <end position="134"/>
    </location>
</feature>
<dbReference type="InterPro" id="IPR006143">
    <property type="entry name" value="RND_pump_MFP"/>
</dbReference>
<proteinExistence type="inferred from homology"/>
<dbReference type="EMBL" id="FPBP01000004">
    <property type="protein sequence ID" value="SFU57030.1"/>
    <property type="molecule type" value="Genomic_DNA"/>
</dbReference>
<feature type="domain" description="CusB-like beta-barrel" evidence="3">
    <location>
        <begin position="211"/>
        <end position="275"/>
    </location>
</feature>
<dbReference type="PANTHER" id="PTHR30469:SF29">
    <property type="entry name" value="BLR2860 PROTEIN"/>
    <property type="match status" value="1"/>
</dbReference>
<dbReference type="InterPro" id="IPR058792">
    <property type="entry name" value="Beta-barrel_RND_2"/>
</dbReference>
<dbReference type="AlphaFoldDB" id="A0A1I7H8P4"/>
<dbReference type="SUPFAM" id="SSF111369">
    <property type="entry name" value="HlyD-like secretion proteins"/>
    <property type="match status" value="1"/>
</dbReference>
<dbReference type="NCBIfam" id="TIGR01730">
    <property type="entry name" value="RND_mfp"/>
    <property type="match status" value="1"/>
</dbReference>
<dbReference type="Pfam" id="PF25954">
    <property type="entry name" value="Beta-barrel_RND_2"/>
    <property type="match status" value="1"/>
</dbReference>
<sequence length="365" mass="39510">MPRRPPLSYLLAAGLLLALLLWLALGDVQQFQTAAPSGTEPREEAPTRVEVRHSEAASFQPRLVTQGQLEADRELELRSRRAGRVAELPVELGAAVEAGEVLVRLAADDLQAQLDRAEADLTLARAELEGAESLRQRQLMSRPEYLRRQASVSTAAAEVAELRTAQDELAPVAPFDGVFDRRDVDIGDVIQVGETFGRLVDDRRLVASAWIAQGEVAALSTGLPVEVELLDGSQLTGELTHIASRADPSTRTFYVEATLDNPERRRLAGASATLMILLDERAVHRLSPALLVLDDEGQLSVKHLDEQDRVTVSNVSLVQADADAARVAGLPERVRLITLGGGLVEEGERVTAVMAEAGERPAEAR</sequence>
<reference evidence="5" key="1">
    <citation type="submission" date="2016-10" db="EMBL/GenBank/DDBJ databases">
        <authorList>
            <person name="Varghese N."/>
            <person name="Submissions S."/>
        </authorList>
    </citation>
    <scope>NUCLEOTIDE SEQUENCE [LARGE SCALE GENOMIC DNA]</scope>
    <source>
        <strain evidence="5">CGMCC 1.6981</strain>
    </source>
</reference>
<dbReference type="GO" id="GO:1990281">
    <property type="term" value="C:efflux pump complex"/>
    <property type="evidence" value="ECO:0007669"/>
    <property type="project" value="TreeGrafter"/>
</dbReference>
<gene>
    <name evidence="4" type="ORF">SAMN04487955_10448</name>
</gene>
<evidence type="ECO:0000313" key="5">
    <source>
        <dbReference type="Proteomes" id="UP000198693"/>
    </source>
</evidence>
<dbReference type="Gene3D" id="2.40.50.100">
    <property type="match status" value="1"/>
</dbReference>
<dbReference type="GO" id="GO:0015562">
    <property type="term" value="F:efflux transmembrane transporter activity"/>
    <property type="evidence" value="ECO:0007669"/>
    <property type="project" value="TreeGrafter"/>
</dbReference>
<evidence type="ECO:0000256" key="2">
    <source>
        <dbReference type="SAM" id="Coils"/>
    </source>
</evidence>
<dbReference type="OrthoDB" id="9806939at2"/>
<accession>A0A1I7H8P4</accession>
<comment type="similarity">
    <text evidence="1">Belongs to the membrane fusion protein (MFP) (TC 8.A.1) family.</text>
</comment>